<gene>
    <name evidence="13" type="ORF">CCACVL1_10784</name>
</gene>
<keyword evidence="8" id="KW-0560">Oxidoreductase</keyword>
<keyword evidence="7" id="KW-1133">Transmembrane helix</keyword>
<keyword evidence="6 12" id="KW-0479">Metal-binding</keyword>
<dbReference type="InterPro" id="IPR050665">
    <property type="entry name" value="Cytochrome_P450_Monooxygen"/>
</dbReference>
<evidence type="ECO:0000256" key="7">
    <source>
        <dbReference type="ARBA" id="ARBA00022989"/>
    </source>
</evidence>
<evidence type="ECO:0000256" key="1">
    <source>
        <dbReference type="ARBA" id="ARBA00001971"/>
    </source>
</evidence>
<dbReference type="Gramene" id="OMO84542">
    <property type="protein sequence ID" value="OMO84542"/>
    <property type="gene ID" value="CCACVL1_10784"/>
</dbReference>
<keyword evidence="9 12" id="KW-0408">Iron</keyword>
<feature type="binding site" description="axial binding residue" evidence="12">
    <location>
        <position position="465"/>
    </location>
    <ligand>
        <name>heme</name>
        <dbReference type="ChEBI" id="CHEBI:30413"/>
    </ligand>
    <ligandPart>
        <name>Fe</name>
        <dbReference type="ChEBI" id="CHEBI:18248"/>
    </ligandPart>
</feature>
<dbReference type="PRINTS" id="PR00463">
    <property type="entry name" value="EP450I"/>
</dbReference>
<evidence type="ECO:0000313" key="13">
    <source>
        <dbReference type="EMBL" id="OMO84542.1"/>
    </source>
</evidence>
<dbReference type="InterPro" id="IPR002401">
    <property type="entry name" value="Cyt_P450_E_grp-I"/>
</dbReference>
<evidence type="ECO:0000256" key="3">
    <source>
        <dbReference type="ARBA" id="ARBA00010617"/>
    </source>
</evidence>
<dbReference type="Pfam" id="PF00067">
    <property type="entry name" value="p450"/>
    <property type="match status" value="1"/>
</dbReference>
<keyword evidence="14" id="KW-1185">Reference proteome</keyword>
<proteinExistence type="inferred from homology"/>
<dbReference type="GO" id="GO:0016705">
    <property type="term" value="F:oxidoreductase activity, acting on paired donors, with incorporation or reduction of molecular oxygen"/>
    <property type="evidence" value="ECO:0007669"/>
    <property type="project" value="InterPro"/>
</dbReference>
<dbReference type="Proteomes" id="UP000188268">
    <property type="component" value="Unassembled WGS sequence"/>
</dbReference>
<evidence type="ECO:0000256" key="12">
    <source>
        <dbReference type="PIRSR" id="PIRSR602401-1"/>
    </source>
</evidence>
<comment type="subcellular location">
    <subcellularLocation>
        <location evidence="2">Membrane</location>
        <topology evidence="2">Single-pass membrane protein</topology>
    </subcellularLocation>
</comment>
<dbReference type="FunFam" id="1.10.630.10:FF:000029">
    <property type="entry name" value="Cytochrome P450 734A1"/>
    <property type="match status" value="1"/>
</dbReference>
<dbReference type="Gene3D" id="1.10.630.10">
    <property type="entry name" value="Cytochrome P450"/>
    <property type="match status" value="1"/>
</dbReference>
<keyword evidence="10" id="KW-0503">Monooxygenase</keyword>
<evidence type="ECO:0000256" key="11">
    <source>
        <dbReference type="ARBA" id="ARBA00023136"/>
    </source>
</evidence>
<dbReference type="OrthoDB" id="1470350at2759"/>
<comment type="similarity">
    <text evidence="3">Belongs to the cytochrome P450 family.</text>
</comment>
<dbReference type="STRING" id="210143.A0A1R3IPP0"/>
<protein>
    <submittedName>
        <fullName evidence="13">Cytochrome P450</fullName>
    </submittedName>
</protein>
<sequence length="517" mass="59557">MEMDIRVLLSLLVSVALLIWGWRILNWVWLKPKKLEKWLRQQGVTGNPYRFLSGDIKENFSMIRQARSKPMPLSDDIVPYVSPFLHQHVNKYGKNSFMWIGPRPRVTLMDPEDIKDVFNKFNDFPKPDINPLLRLLVPGLVSLEGDKWAKRRKIINPAFHQDKLKNMLSAFYQSAIEITSKWEKMVPMEGSSELDVWPYLVTLTRDAISRAAFGSSYEEGIRIFQLLEEQAGLAIQVMRSVYIPGWRFLPTKTNKRMKLVDKDIKDSLREIINRRVNEINGGKDGNGDLLGILVESNNRVVEEHGNHKSMGMSIEDVLEECKLFYFAGQETTSVLLVWTMILLARYPDWQTKARQEVLQVFGDNKPDFDGLNRLKIVTMILNEVLRLYPPVVALGRGVKKETKLGKLLLRAGTEVTLPILLIHHDKELWGDDAHEFKPERFSEGVSKATKGQVIFFPFAWGPRICIGMNFALIEAKMVFAMILRRFWFELSPSYAHSPATIMTLRSQHGAQLILHKL</sequence>
<dbReference type="PANTHER" id="PTHR24282:SF255">
    <property type="entry name" value="CYTOCHROME P450 72A11-RELATED"/>
    <property type="match status" value="1"/>
</dbReference>
<keyword evidence="4 12" id="KW-0349">Heme</keyword>
<dbReference type="GO" id="GO:0004497">
    <property type="term" value="F:monooxygenase activity"/>
    <property type="evidence" value="ECO:0007669"/>
    <property type="project" value="UniProtKB-KW"/>
</dbReference>
<evidence type="ECO:0000256" key="2">
    <source>
        <dbReference type="ARBA" id="ARBA00004167"/>
    </source>
</evidence>
<accession>A0A1R3IPP0</accession>
<organism evidence="13 14">
    <name type="scientific">Corchorus capsularis</name>
    <name type="common">Jute</name>
    <dbReference type="NCBI Taxonomy" id="210143"/>
    <lineage>
        <taxon>Eukaryota</taxon>
        <taxon>Viridiplantae</taxon>
        <taxon>Streptophyta</taxon>
        <taxon>Embryophyta</taxon>
        <taxon>Tracheophyta</taxon>
        <taxon>Spermatophyta</taxon>
        <taxon>Magnoliopsida</taxon>
        <taxon>eudicotyledons</taxon>
        <taxon>Gunneridae</taxon>
        <taxon>Pentapetalae</taxon>
        <taxon>rosids</taxon>
        <taxon>malvids</taxon>
        <taxon>Malvales</taxon>
        <taxon>Malvaceae</taxon>
        <taxon>Grewioideae</taxon>
        <taxon>Apeibeae</taxon>
        <taxon>Corchorus</taxon>
    </lineage>
</organism>
<dbReference type="InterPro" id="IPR001128">
    <property type="entry name" value="Cyt_P450"/>
</dbReference>
<evidence type="ECO:0000256" key="10">
    <source>
        <dbReference type="ARBA" id="ARBA00023033"/>
    </source>
</evidence>
<comment type="caution">
    <text evidence="13">The sequence shown here is derived from an EMBL/GenBank/DDBJ whole genome shotgun (WGS) entry which is preliminary data.</text>
</comment>
<dbReference type="GO" id="GO:0020037">
    <property type="term" value="F:heme binding"/>
    <property type="evidence" value="ECO:0007669"/>
    <property type="project" value="InterPro"/>
</dbReference>
<evidence type="ECO:0000256" key="6">
    <source>
        <dbReference type="ARBA" id="ARBA00022723"/>
    </source>
</evidence>
<keyword evidence="11" id="KW-0472">Membrane</keyword>
<reference evidence="13 14" key="1">
    <citation type="submission" date="2013-09" db="EMBL/GenBank/DDBJ databases">
        <title>Corchorus capsularis genome sequencing.</title>
        <authorList>
            <person name="Alam M."/>
            <person name="Haque M.S."/>
            <person name="Islam M.S."/>
            <person name="Emdad E.M."/>
            <person name="Islam M.M."/>
            <person name="Ahmed B."/>
            <person name="Halim A."/>
            <person name="Hossen Q.M.M."/>
            <person name="Hossain M.Z."/>
            <person name="Ahmed R."/>
            <person name="Khan M.M."/>
            <person name="Islam R."/>
            <person name="Rashid M.M."/>
            <person name="Khan S.A."/>
            <person name="Rahman M.S."/>
            <person name="Alam M."/>
        </authorList>
    </citation>
    <scope>NUCLEOTIDE SEQUENCE [LARGE SCALE GENOMIC DNA]</scope>
    <source>
        <strain evidence="14">cv. CVL-1</strain>
        <tissue evidence="13">Whole seedling</tissue>
    </source>
</reference>
<dbReference type="EMBL" id="AWWV01009719">
    <property type="protein sequence ID" value="OMO84542.1"/>
    <property type="molecule type" value="Genomic_DNA"/>
</dbReference>
<evidence type="ECO:0000256" key="9">
    <source>
        <dbReference type="ARBA" id="ARBA00023004"/>
    </source>
</evidence>
<dbReference type="GO" id="GO:0005506">
    <property type="term" value="F:iron ion binding"/>
    <property type="evidence" value="ECO:0007669"/>
    <property type="project" value="InterPro"/>
</dbReference>
<dbReference type="GO" id="GO:0016020">
    <property type="term" value="C:membrane"/>
    <property type="evidence" value="ECO:0007669"/>
    <property type="project" value="UniProtKB-SubCell"/>
</dbReference>
<evidence type="ECO:0000256" key="5">
    <source>
        <dbReference type="ARBA" id="ARBA00022692"/>
    </source>
</evidence>
<dbReference type="InterPro" id="IPR036396">
    <property type="entry name" value="Cyt_P450_sf"/>
</dbReference>
<evidence type="ECO:0000256" key="8">
    <source>
        <dbReference type="ARBA" id="ARBA00023002"/>
    </source>
</evidence>
<dbReference type="AlphaFoldDB" id="A0A1R3IPP0"/>
<name>A0A1R3IPP0_COCAP</name>
<keyword evidence="5" id="KW-0812">Transmembrane</keyword>
<evidence type="ECO:0000313" key="14">
    <source>
        <dbReference type="Proteomes" id="UP000188268"/>
    </source>
</evidence>
<dbReference type="SUPFAM" id="SSF48264">
    <property type="entry name" value="Cytochrome P450"/>
    <property type="match status" value="1"/>
</dbReference>
<evidence type="ECO:0000256" key="4">
    <source>
        <dbReference type="ARBA" id="ARBA00022617"/>
    </source>
</evidence>
<dbReference type="PRINTS" id="PR00385">
    <property type="entry name" value="P450"/>
</dbReference>
<dbReference type="PANTHER" id="PTHR24282">
    <property type="entry name" value="CYTOCHROME P450 FAMILY MEMBER"/>
    <property type="match status" value="1"/>
</dbReference>
<dbReference type="CDD" id="cd20642">
    <property type="entry name" value="CYP72"/>
    <property type="match status" value="1"/>
</dbReference>
<comment type="cofactor">
    <cofactor evidence="1 12">
        <name>heme</name>
        <dbReference type="ChEBI" id="CHEBI:30413"/>
    </cofactor>
</comment>
<dbReference type="OMA" id="MDMRYLE"/>